<dbReference type="Proteomes" id="UP000463470">
    <property type="component" value="Unassembled WGS sequence"/>
</dbReference>
<feature type="domain" description="4Fe-4S ferredoxin-type" evidence="5">
    <location>
        <begin position="185"/>
        <end position="210"/>
    </location>
</feature>
<dbReference type="InterPro" id="IPR050572">
    <property type="entry name" value="Fe-S_Ferredoxin"/>
</dbReference>
<comment type="caution">
    <text evidence="6">The sequence shown here is derived from an EMBL/GenBank/DDBJ whole genome shotgun (WGS) entry which is preliminary data.</text>
</comment>
<dbReference type="EMBL" id="WXEY01000003">
    <property type="protein sequence ID" value="MZP28947.1"/>
    <property type="molecule type" value="Genomic_DNA"/>
</dbReference>
<gene>
    <name evidence="6" type="ORF">GTO91_04385</name>
</gene>
<dbReference type="GO" id="GO:0046872">
    <property type="term" value="F:metal ion binding"/>
    <property type="evidence" value="ECO:0007669"/>
    <property type="project" value="UniProtKB-KW"/>
</dbReference>
<dbReference type="PROSITE" id="PS51379">
    <property type="entry name" value="4FE4S_FER_2"/>
    <property type="match status" value="2"/>
</dbReference>
<reference evidence="6 7" key="1">
    <citation type="submission" date="2020-01" db="EMBL/GenBank/DDBJ databases">
        <title>Whole-genome sequence of Heliobacterium undosum DSM 13378.</title>
        <authorList>
            <person name="Kyndt J.A."/>
            <person name="Meyer T.E."/>
        </authorList>
    </citation>
    <scope>NUCLEOTIDE SEQUENCE [LARGE SCALE GENOMIC DNA]</scope>
    <source>
        <strain evidence="6 7">DSM 13378</strain>
    </source>
</reference>
<organism evidence="6 7">
    <name type="scientific">Heliomicrobium undosum</name>
    <dbReference type="NCBI Taxonomy" id="121734"/>
    <lineage>
        <taxon>Bacteria</taxon>
        <taxon>Bacillati</taxon>
        <taxon>Bacillota</taxon>
        <taxon>Clostridia</taxon>
        <taxon>Eubacteriales</taxon>
        <taxon>Heliobacteriaceae</taxon>
        <taxon>Heliomicrobium</taxon>
    </lineage>
</organism>
<dbReference type="InterPro" id="IPR007160">
    <property type="entry name" value="DUF362"/>
</dbReference>
<dbReference type="Gene3D" id="3.30.70.20">
    <property type="match status" value="2"/>
</dbReference>
<evidence type="ECO:0000256" key="3">
    <source>
        <dbReference type="ARBA" id="ARBA00023004"/>
    </source>
</evidence>
<keyword evidence="4" id="KW-0411">Iron-sulfur</keyword>
<dbReference type="OrthoDB" id="9781559at2"/>
<evidence type="ECO:0000259" key="5">
    <source>
        <dbReference type="PROSITE" id="PS51379"/>
    </source>
</evidence>
<dbReference type="InterPro" id="IPR017896">
    <property type="entry name" value="4Fe4S_Fe-S-bd"/>
</dbReference>
<dbReference type="PROSITE" id="PS00198">
    <property type="entry name" value="4FE4S_FER_1"/>
    <property type="match status" value="1"/>
</dbReference>
<keyword evidence="1" id="KW-0004">4Fe-4S</keyword>
<sequence>MAKVYFVSPRAKAGKGLVDKLRRLIKAAGTVDCAEKGDLVAVKMHFGERGNTATIRPPFVGAVVEEIRRKEARPFLTDSNTLYRGSRSNAVDHMDTAMENGYSYATVKAPVIIADGLNGKEFRNVPIQGKRLKEAKIAAIPLDADAMIVLSHFKGHEMTGFGGAIKNLAMGLASRSGKLVQHQDVKPEVNDKCKVCGKCVHWCPVDAITLGERAVIAGERCIGCGECTVTCPHKAIAVNWKTDVGLLQEKMAEYAYASVKEKREKGKVTFINFVLDVSPECDCCSWSDAPIVPDIGILASDDPVALDQACYDLVNEAPGLRDGRLGDAGQGEPAAGVDKFRIVHPSVDGTIQLRHAEEMGLGSRTYELVRLGE</sequence>
<dbReference type="GO" id="GO:0051539">
    <property type="term" value="F:4 iron, 4 sulfur cluster binding"/>
    <property type="evidence" value="ECO:0007669"/>
    <property type="project" value="UniProtKB-KW"/>
</dbReference>
<dbReference type="AlphaFoldDB" id="A0A845KYI1"/>
<dbReference type="Pfam" id="PF12838">
    <property type="entry name" value="Fer4_7"/>
    <property type="match status" value="1"/>
</dbReference>
<evidence type="ECO:0000256" key="4">
    <source>
        <dbReference type="ARBA" id="ARBA00023014"/>
    </source>
</evidence>
<name>A0A845KYI1_9FIRM</name>
<feature type="domain" description="4Fe-4S ferredoxin-type" evidence="5">
    <location>
        <begin position="212"/>
        <end position="241"/>
    </location>
</feature>
<dbReference type="RefSeq" id="WP_161255431.1">
    <property type="nucleotide sequence ID" value="NZ_WXEY01000003.1"/>
</dbReference>
<dbReference type="PANTHER" id="PTHR43687">
    <property type="entry name" value="ADENYLYLSULFATE REDUCTASE, BETA SUBUNIT"/>
    <property type="match status" value="1"/>
</dbReference>
<dbReference type="Pfam" id="PF04015">
    <property type="entry name" value="DUF362"/>
    <property type="match status" value="1"/>
</dbReference>
<accession>A0A845KYI1</accession>
<dbReference type="InterPro" id="IPR017900">
    <property type="entry name" value="4Fe4S_Fe_S_CS"/>
</dbReference>
<evidence type="ECO:0000256" key="1">
    <source>
        <dbReference type="ARBA" id="ARBA00022485"/>
    </source>
</evidence>
<evidence type="ECO:0000313" key="7">
    <source>
        <dbReference type="Proteomes" id="UP000463470"/>
    </source>
</evidence>
<evidence type="ECO:0000256" key="2">
    <source>
        <dbReference type="ARBA" id="ARBA00022723"/>
    </source>
</evidence>
<keyword evidence="2" id="KW-0479">Metal-binding</keyword>
<dbReference type="SUPFAM" id="SSF54862">
    <property type="entry name" value="4Fe-4S ferredoxins"/>
    <property type="match status" value="1"/>
</dbReference>
<protein>
    <submittedName>
        <fullName evidence="6">DUF362 domain-containing protein</fullName>
    </submittedName>
</protein>
<evidence type="ECO:0000313" key="6">
    <source>
        <dbReference type="EMBL" id="MZP28947.1"/>
    </source>
</evidence>
<proteinExistence type="predicted"/>
<keyword evidence="3" id="KW-0408">Iron</keyword>
<dbReference type="PANTHER" id="PTHR43687:SF1">
    <property type="entry name" value="FERREDOXIN III"/>
    <property type="match status" value="1"/>
</dbReference>
<keyword evidence="7" id="KW-1185">Reference proteome</keyword>